<proteinExistence type="predicted"/>
<reference evidence="1 2" key="1">
    <citation type="journal article" date="2013" name="Curr. Biol.">
        <title>Shared signatures of parasitism and phylogenomics unite Cryptomycota and microsporidia.</title>
        <authorList>
            <person name="James T.Y."/>
            <person name="Pelin A."/>
            <person name="Bonen L."/>
            <person name="Ahrendt S."/>
            <person name="Sain D."/>
            <person name="Corradi N."/>
            <person name="Stajich J.E."/>
        </authorList>
    </citation>
    <scope>NUCLEOTIDE SEQUENCE [LARGE SCALE GENOMIC DNA]</scope>
    <source>
        <strain evidence="1 2">CSF55</strain>
    </source>
</reference>
<evidence type="ECO:0000313" key="2">
    <source>
        <dbReference type="Proteomes" id="UP000030755"/>
    </source>
</evidence>
<organism evidence="1 2">
    <name type="scientific">Rozella allomycis (strain CSF55)</name>
    <dbReference type="NCBI Taxonomy" id="988480"/>
    <lineage>
        <taxon>Eukaryota</taxon>
        <taxon>Fungi</taxon>
        <taxon>Fungi incertae sedis</taxon>
        <taxon>Cryptomycota</taxon>
        <taxon>Cryptomycota incertae sedis</taxon>
        <taxon>Rozella</taxon>
    </lineage>
</organism>
<dbReference type="EMBL" id="KE560664">
    <property type="protein sequence ID" value="EPZ36074.1"/>
    <property type="molecule type" value="Genomic_DNA"/>
</dbReference>
<accession>A0A075B0H2</accession>
<evidence type="ECO:0000313" key="1">
    <source>
        <dbReference type="EMBL" id="EPZ36074.1"/>
    </source>
</evidence>
<name>A0A075B0H2_ROZAC</name>
<keyword evidence="2" id="KW-1185">Reference proteome</keyword>
<sequence length="103" mass="12210">MNELKNAIKEAKYSTFLTNDSMTFISEALKNDDVIFFEILYSDEILSNFDKAFYLSRLFEEHATKSLNMKVLSDLKTLRKSVGIKSKEYWELSLRVHWLFLKE</sequence>
<dbReference type="HOGENOM" id="CLU_2265255_0_0_1"/>
<dbReference type="AlphaFoldDB" id="A0A075B0H2"/>
<dbReference type="Proteomes" id="UP000030755">
    <property type="component" value="Unassembled WGS sequence"/>
</dbReference>
<protein>
    <submittedName>
        <fullName evidence="1">Uncharacterized protein</fullName>
    </submittedName>
</protein>
<gene>
    <name evidence="1" type="ORF">O9G_005929</name>
</gene>